<accession>A0A7K1FLX1</accession>
<dbReference type="AlphaFoldDB" id="A0A7K1FLX1"/>
<reference evidence="3 4" key="1">
    <citation type="submission" date="2019-11" db="EMBL/GenBank/DDBJ databases">
        <authorList>
            <person name="Jiang L.-Q."/>
        </authorList>
    </citation>
    <scope>NUCLEOTIDE SEQUENCE [LARGE SCALE GENOMIC DNA]</scope>
    <source>
        <strain evidence="3 4">YIM 132087</strain>
    </source>
</reference>
<dbReference type="Pfam" id="PF12728">
    <property type="entry name" value="HTH_17"/>
    <property type="match status" value="1"/>
</dbReference>
<evidence type="ECO:0000313" key="4">
    <source>
        <dbReference type="Proteomes" id="UP000460221"/>
    </source>
</evidence>
<dbReference type="EMBL" id="WLYK01000005">
    <property type="protein sequence ID" value="MTD15151.1"/>
    <property type="molecule type" value="Genomic_DNA"/>
</dbReference>
<dbReference type="InterPro" id="IPR041657">
    <property type="entry name" value="HTH_17"/>
</dbReference>
<feature type="region of interest" description="Disordered" evidence="1">
    <location>
        <begin position="1"/>
        <end position="43"/>
    </location>
</feature>
<evidence type="ECO:0000313" key="3">
    <source>
        <dbReference type="EMBL" id="MTD15151.1"/>
    </source>
</evidence>
<evidence type="ECO:0000259" key="2">
    <source>
        <dbReference type="Pfam" id="PF12728"/>
    </source>
</evidence>
<organism evidence="3 4">
    <name type="scientific">Nakamurella alba</name>
    <dbReference type="NCBI Taxonomy" id="2665158"/>
    <lineage>
        <taxon>Bacteria</taxon>
        <taxon>Bacillati</taxon>
        <taxon>Actinomycetota</taxon>
        <taxon>Actinomycetes</taxon>
        <taxon>Nakamurellales</taxon>
        <taxon>Nakamurellaceae</taxon>
        <taxon>Nakamurella</taxon>
    </lineage>
</organism>
<protein>
    <submittedName>
        <fullName evidence="3">Excisionase family DNA-binding protein</fullName>
    </submittedName>
</protein>
<dbReference type="GO" id="GO:0003677">
    <property type="term" value="F:DNA binding"/>
    <property type="evidence" value="ECO:0007669"/>
    <property type="project" value="UniProtKB-KW"/>
</dbReference>
<dbReference type="Proteomes" id="UP000460221">
    <property type="component" value="Unassembled WGS sequence"/>
</dbReference>
<name>A0A7K1FLX1_9ACTN</name>
<proteinExistence type="predicted"/>
<sequence>MAATLQREALTTTRAERDQAATLVADPRSAGHQPFGLPDGQPMPSELSDLLRKILVAIAAGRTISVGPLQDELTTSAAAQMLGISRPTLMKLIRSNTIPAHKVGTHTRIRMADALAYRRDQLQAQEYAFAELRAMEDELGLT</sequence>
<keyword evidence="3" id="KW-0238">DNA-binding</keyword>
<gene>
    <name evidence="3" type="ORF">GIS00_14500</name>
</gene>
<comment type="caution">
    <text evidence="3">The sequence shown here is derived from an EMBL/GenBank/DDBJ whole genome shotgun (WGS) entry which is preliminary data.</text>
</comment>
<dbReference type="InterPro" id="IPR010093">
    <property type="entry name" value="SinI_DNA-bd"/>
</dbReference>
<feature type="domain" description="Helix-turn-helix" evidence="2">
    <location>
        <begin position="73"/>
        <end position="117"/>
    </location>
</feature>
<keyword evidence="4" id="KW-1185">Reference proteome</keyword>
<evidence type="ECO:0000256" key="1">
    <source>
        <dbReference type="SAM" id="MobiDB-lite"/>
    </source>
</evidence>
<dbReference type="NCBIfam" id="TIGR01764">
    <property type="entry name" value="excise"/>
    <property type="match status" value="1"/>
</dbReference>